<organism evidence="1 2">
    <name type="scientific">Pseudomonas savastanoi</name>
    <name type="common">Pseudomonas syringae pv. savastanoi</name>
    <dbReference type="NCBI Taxonomy" id="29438"/>
    <lineage>
        <taxon>Bacteria</taxon>
        <taxon>Pseudomonadati</taxon>
        <taxon>Pseudomonadota</taxon>
        <taxon>Gammaproteobacteria</taxon>
        <taxon>Pseudomonadales</taxon>
        <taxon>Pseudomonadaceae</taxon>
        <taxon>Pseudomonas</taxon>
    </lineage>
</organism>
<name>A0AAW5JB03_PSESS</name>
<reference evidence="1" key="1">
    <citation type="submission" date="2022-07" db="EMBL/GenBank/DDBJ databases">
        <title>The diversity of lipopeptides in the P. syringae complex parallels phylogeny and sheds light on structural diversification during evolutionary history.</title>
        <authorList>
            <person name="Bricout A."/>
            <person name="Morris C.E."/>
            <person name="Chandeysson C."/>
            <person name="Duban M."/>
            <person name="Boistel C."/>
            <person name="Chataigne G."/>
            <person name="Lecouturier D."/>
            <person name="Jacques P."/>
            <person name="Leclere V."/>
            <person name="Rochex A."/>
        </authorList>
    </citation>
    <scope>NUCLEOTIDE SEQUENCE</scope>
    <source>
        <strain evidence="1">LYR0002</strain>
    </source>
</reference>
<comment type="caution">
    <text evidence="1">The sequence shown here is derived from an EMBL/GenBank/DDBJ whole genome shotgun (WGS) entry which is preliminary data.</text>
</comment>
<dbReference type="RefSeq" id="WP_255884878.1">
    <property type="nucleotide sequence ID" value="NZ_JANAKN010000078.1"/>
</dbReference>
<dbReference type="EMBL" id="JANAKN010000078">
    <property type="protein sequence ID" value="MCQ3023547.1"/>
    <property type="molecule type" value="Genomic_DNA"/>
</dbReference>
<accession>A0AAW5JB03</accession>
<sequence length="373" mass="43516">MIKFVKRPAHDETFPSWLYRISITRSGPDYSAFSKALQALISRAPERTLSQSRAKDVRSSEGADFDYNMHMIQSVIDNYLAKFSIRLGFFEPRRCLILPYAMRNFYCPECLIDDVKTRGFPHWRKSWTYCMTAYCFEHKRLLVMSQANANAYDRAWYAFKEEICDPPFNEYWVIRDRLAIQIQRWYFGQPGFNDLGLKNVHSSTALFDLTYSLLLKCRTKFEDGGYACSLAREYRGQIIQKSLPLSERIKIGVNVSVPLQRSYALILTGIVLGLTSQPQITRFVRLARQRGIPWPSTPFEIGKMAILYASREEYLELRMLYSATPADLIVKCAEFFKGLEHGVYSLRDEYSSRDREWLESGSPYERWLAPLEE</sequence>
<gene>
    <name evidence="1" type="ORF">NLO85_23990</name>
</gene>
<proteinExistence type="predicted"/>
<protein>
    <submittedName>
        <fullName evidence="1">TniQ family protein</fullName>
    </submittedName>
</protein>
<dbReference type="Proteomes" id="UP001206018">
    <property type="component" value="Unassembled WGS sequence"/>
</dbReference>
<evidence type="ECO:0000313" key="1">
    <source>
        <dbReference type="EMBL" id="MCQ3023547.1"/>
    </source>
</evidence>
<dbReference type="AlphaFoldDB" id="A0AAW5JB03"/>
<evidence type="ECO:0000313" key="2">
    <source>
        <dbReference type="Proteomes" id="UP001206018"/>
    </source>
</evidence>